<feature type="region of interest" description="Disordered" evidence="1">
    <location>
        <begin position="104"/>
        <end position="134"/>
    </location>
</feature>
<dbReference type="VEuPathDB" id="AmoebaDB:ACA1_088580"/>
<dbReference type="GeneID" id="14917296"/>
<feature type="compositionally biased region" description="Basic and acidic residues" evidence="1">
    <location>
        <begin position="114"/>
        <end position="134"/>
    </location>
</feature>
<feature type="region of interest" description="Disordered" evidence="1">
    <location>
        <begin position="1"/>
        <end position="50"/>
    </location>
</feature>
<evidence type="ECO:0000313" key="3">
    <source>
        <dbReference type="Proteomes" id="UP000011083"/>
    </source>
</evidence>
<sequence>MKKEARGGSDLPSPRKSKSDKKAEGKRKDAKKGKSKGGCHGGVRHMGFDRKNGFEIRNLPPEWEALFKGLNDTLKSLGAHGITKKEAQMLFAMASDALVPVPSTPAAAAAPAKVTDKQKKEEERKKRRDDEKRKTVLMNASGSIAATPDYLQLVKEKELLASEKQSWLRERETLAREKEALLRDRETWVKSKETAAAQAQKLQDDNLHLFQQLQDERKSRSQFEMENTQITQRLRISEYELGELKAQLSSKSSETESHTKRRDAEVLELMEKHEAVVQRKEQELTYEREYRSQLQDEKIQIENQMAQMRAEAKQVFETELEGIKKRLEDDMNQTKQLLKQEAEILTLKTRLEEQLENEREWEVERARLHDELKSLQEKGAEEAQRWLAKIGEAGERAIQLERDMRTREEQFERALEEKEEESRRKLEEARENIDRETKEKEDLKAQVAALQAAGPAHAHASPTSAAAVAPAAPTAPAVTSSGALAANSRDALLAAIKNPSALHHVSKEEKNDVAADDGNVLNIIARALLARRAAIKDEDENEDEELWE</sequence>
<organism evidence="2 3">
    <name type="scientific">Acanthamoeba castellanii (strain ATCC 30010 / Neff)</name>
    <dbReference type="NCBI Taxonomy" id="1257118"/>
    <lineage>
        <taxon>Eukaryota</taxon>
        <taxon>Amoebozoa</taxon>
        <taxon>Discosea</taxon>
        <taxon>Longamoebia</taxon>
        <taxon>Centramoebida</taxon>
        <taxon>Acanthamoebidae</taxon>
        <taxon>Acanthamoeba</taxon>
    </lineage>
</organism>
<protein>
    <submittedName>
        <fullName evidence="2">Uncharacterized protein</fullName>
    </submittedName>
</protein>
<feature type="region of interest" description="Disordered" evidence="1">
    <location>
        <begin position="414"/>
        <end position="440"/>
    </location>
</feature>
<dbReference type="RefSeq" id="XP_004338626.1">
    <property type="nucleotide sequence ID" value="XM_004338578.1"/>
</dbReference>
<proteinExistence type="predicted"/>
<feature type="compositionally biased region" description="Basic residues" evidence="1">
    <location>
        <begin position="28"/>
        <end position="37"/>
    </location>
</feature>
<name>L8GVL0_ACACF</name>
<gene>
    <name evidence="2" type="ORF">ACA1_088580</name>
</gene>
<keyword evidence="3" id="KW-1185">Reference proteome</keyword>
<accession>L8GVL0</accession>
<dbReference type="EMBL" id="KB007985">
    <property type="protein sequence ID" value="ELR16613.1"/>
    <property type="molecule type" value="Genomic_DNA"/>
</dbReference>
<dbReference type="OrthoDB" id="8963340at2759"/>
<reference evidence="2 3" key="1">
    <citation type="journal article" date="2013" name="Genome Biol.">
        <title>Genome of Acanthamoeba castellanii highlights extensive lateral gene transfer and early evolution of tyrosine kinase signaling.</title>
        <authorList>
            <person name="Clarke M."/>
            <person name="Lohan A.J."/>
            <person name="Liu B."/>
            <person name="Lagkouvardos I."/>
            <person name="Roy S."/>
            <person name="Zafar N."/>
            <person name="Bertelli C."/>
            <person name="Schilde C."/>
            <person name="Kianianmomeni A."/>
            <person name="Burglin T.R."/>
            <person name="Frech C."/>
            <person name="Turcotte B."/>
            <person name="Kopec K.O."/>
            <person name="Synnott J.M."/>
            <person name="Choo C."/>
            <person name="Paponov I."/>
            <person name="Finkler A."/>
            <person name="Soon Heng Tan C."/>
            <person name="Hutchins A.P."/>
            <person name="Weinmeier T."/>
            <person name="Rattei T."/>
            <person name="Chu J.S."/>
            <person name="Gimenez G."/>
            <person name="Irimia M."/>
            <person name="Rigden D.J."/>
            <person name="Fitzpatrick D.A."/>
            <person name="Lorenzo-Morales J."/>
            <person name="Bateman A."/>
            <person name="Chiu C.H."/>
            <person name="Tang P."/>
            <person name="Hegemann P."/>
            <person name="Fromm H."/>
            <person name="Raoult D."/>
            <person name="Greub G."/>
            <person name="Miranda-Saavedra D."/>
            <person name="Chen N."/>
            <person name="Nash P."/>
            <person name="Ginger M.L."/>
            <person name="Horn M."/>
            <person name="Schaap P."/>
            <person name="Caler L."/>
            <person name="Loftus B."/>
        </authorList>
    </citation>
    <scope>NUCLEOTIDE SEQUENCE [LARGE SCALE GENOMIC DNA]</scope>
    <source>
        <strain evidence="2 3">Neff</strain>
    </source>
</reference>
<dbReference type="Gene3D" id="3.90.810.10">
    <property type="entry name" value="CRIB domain"/>
    <property type="match status" value="1"/>
</dbReference>
<dbReference type="AlphaFoldDB" id="L8GVL0"/>
<evidence type="ECO:0000313" key="2">
    <source>
        <dbReference type="EMBL" id="ELR16613.1"/>
    </source>
</evidence>
<dbReference type="KEGG" id="acan:ACA1_088580"/>
<evidence type="ECO:0000256" key="1">
    <source>
        <dbReference type="SAM" id="MobiDB-lite"/>
    </source>
</evidence>
<dbReference type="Proteomes" id="UP000011083">
    <property type="component" value="Unassembled WGS sequence"/>
</dbReference>
<dbReference type="InterPro" id="IPR036936">
    <property type="entry name" value="CRIB_dom_sf"/>
</dbReference>